<name>A0A450SCR1_9GAMM</name>
<proteinExistence type="inferred from homology"/>
<keyword evidence="11" id="KW-0697">Rotamase</keyword>
<dbReference type="SUPFAM" id="SSF54534">
    <property type="entry name" value="FKBP-like"/>
    <property type="match status" value="1"/>
</dbReference>
<evidence type="ECO:0000256" key="2">
    <source>
        <dbReference type="ARBA" id="ARBA00022475"/>
    </source>
</evidence>
<dbReference type="InterPro" id="IPR027304">
    <property type="entry name" value="Trigger_fact/SurA_dom_sf"/>
</dbReference>
<evidence type="ECO:0000256" key="5">
    <source>
        <dbReference type="ARBA" id="ARBA00022989"/>
    </source>
</evidence>
<dbReference type="SUPFAM" id="SSF109998">
    <property type="entry name" value="Triger factor/SurA peptide-binding domain-like"/>
    <property type="match status" value="1"/>
</dbReference>
<dbReference type="InterPro" id="IPR046357">
    <property type="entry name" value="PPIase_dom_sf"/>
</dbReference>
<sequence length="658" mass="74520">MLQDIRDRAQGWIAWLLVLFISIPFALWGIHEYLGTDPNIPVVEIDGDELGLRQFQQAYRQKQTQLQNLFGAGFDLRMLDEKKLKKSTLDELIDNEVLLRAGLGEGLHIGDQQLARIIQSQEPFQEEGRFSDALYQQWLRMSGYTASGFEHEYRRDLLIEQIQVAIAGTALASERDIGNTIRLKEQKRITSLLTIPKARYSGNEIAEETIRDYYENNRSRFVTLERVSVDYLELSLDSLPDVADPTEEDLRTLYEEQKANYIEPEQRRARHILIRLDPEADEATVAAAHERLREVEQRLEKGEAFEELAKEYSEDTGTASQGGDLDFFGMGVMDPQFEAATYSLVEGEVSGPVRSRFGLHLIELTGIRPGIIRSFEEVREKLLQDFQGYRKEQQFFEQAEQLANLTFENPDTLAVAADALGLEVKKTGFFDRTGLKDPNDKTADKGVSDDEVADEAAFDEIVKHRKFVDAAFSEDVLNNGNNSEPVELGEYRVAVLHLGDHLSESPKSFEAVREEIVTILDDKQAREQVTQLGQQLVAQLRDGADLASVGKTHGLTLREKIEIGREYINETREIVNKVFGMPRPNGDGAVYDSLATVTGDFIVIALQEVVDGKSADNDSVLWKEARDILTNTYGSEEYRAYVRTLRADAKIHIYENNL</sequence>
<keyword evidence="2" id="KW-1003">Cell membrane</keyword>
<dbReference type="InterPro" id="IPR000297">
    <property type="entry name" value="PPIase_PpiC"/>
</dbReference>
<evidence type="ECO:0000256" key="8">
    <source>
        <dbReference type="ARBA" id="ARBA00038408"/>
    </source>
</evidence>
<evidence type="ECO:0000256" key="4">
    <source>
        <dbReference type="ARBA" id="ARBA00022692"/>
    </source>
</evidence>
<gene>
    <name evidence="14" type="ORF">BECKFW1821B_GA0114236_100643</name>
</gene>
<keyword evidence="6 12" id="KW-0472">Membrane</keyword>
<dbReference type="GO" id="GO:0003755">
    <property type="term" value="F:peptidyl-prolyl cis-trans isomerase activity"/>
    <property type="evidence" value="ECO:0007669"/>
    <property type="project" value="UniProtKB-KW"/>
</dbReference>
<protein>
    <recommendedName>
        <fullName evidence="9">Periplasmic chaperone PpiD</fullName>
    </recommendedName>
    <alternativeName>
        <fullName evidence="10">Periplasmic folding chaperone</fullName>
    </alternativeName>
</protein>
<reference evidence="14" key="1">
    <citation type="submission" date="2019-02" db="EMBL/GenBank/DDBJ databases">
        <authorList>
            <person name="Gruber-Vodicka R. H."/>
            <person name="Seah K. B. B."/>
        </authorList>
    </citation>
    <scope>NUCLEOTIDE SEQUENCE</scope>
    <source>
        <strain evidence="14">BECK_BZ106</strain>
    </source>
</reference>
<organism evidence="14">
    <name type="scientific">Candidatus Kentrum sp. FW</name>
    <dbReference type="NCBI Taxonomy" id="2126338"/>
    <lineage>
        <taxon>Bacteria</taxon>
        <taxon>Pseudomonadati</taxon>
        <taxon>Pseudomonadota</taxon>
        <taxon>Gammaproteobacteria</taxon>
        <taxon>Candidatus Kentrum</taxon>
    </lineage>
</organism>
<keyword evidence="5 12" id="KW-1133">Transmembrane helix</keyword>
<dbReference type="AlphaFoldDB" id="A0A450SCR1"/>
<dbReference type="Pfam" id="PF13624">
    <property type="entry name" value="SurA_N_3"/>
    <property type="match status" value="1"/>
</dbReference>
<dbReference type="Gene3D" id="1.10.4030.10">
    <property type="entry name" value="Porin chaperone SurA, peptide-binding domain"/>
    <property type="match status" value="1"/>
</dbReference>
<dbReference type="Gene3D" id="3.10.50.40">
    <property type="match status" value="1"/>
</dbReference>
<dbReference type="PANTHER" id="PTHR47529:SF1">
    <property type="entry name" value="PERIPLASMIC CHAPERONE PPID"/>
    <property type="match status" value="1"/>
</dbReference>
<evidence type="ECO:0000256" key="10">
    <source>
        <dbReference type="ARBA" id="ARBA00042775"/>
    </source>
</evidence>
<feature type="domain" description="PpiC" evidence="13">
    <location>
        <begin position="264"/>
        <end position="366"/>
    </location>
</feature>
<dbReference type="EMBL" id="CAADFD010000006">
    <property type="protein sequence ID" value="VFJ50150.1"/>
    <property type="molecule type" value="Genomic_DNA"/>
</dbReference>
<dbReference type="InterPro" id="IPR052029">
    <property type="entry name" value="PpiD_chaperone"/>
</dbReference>
<evidence type="ECO:0000313" key="14">
    <source>
        <dbReference type="EMBL" id="VFJ50150.1"/>
    </source>
</evidence>
<evidence type="ECO:0000256" key="7">
    <source>
        <dbReference type="ARBA" id="ARBA00023186"/>
    </source>
</evidence>
<comment type="subcellular location">
    <subcellularLocation>
        <location evidence="1">Cell inner membrane</location>
        <topology evidence="1">Single-pass type II membrane protein</topology>
        <orientation evidence="1">Periplasmic side</orientation>
    </subcellularLocation>
</comment>
<keyword evidence="4 12" id="KW-0812">Transmembrane</keyword>
<keyword evidence="3" id="KW-0997">Cell inner membrane</keyword>
<keyword evidence="11 14" id="KW-0413">Isomerase</keyword>
<evidence type="ECO:0000256" key="3">
    <source>
        <dbReference type="ARBA" id="ARBA00022519"/>
    </source>
</evidence>
<evidence type="ECO:0000256" key="12">
    <source>
        <dbReference type="SAM" id="Phobius"/>
    </source>
</evidence>
<dbReference type="GO" id="GO:0005886">
    <property type="term" value="C:plasma membrane"/>
    <property type="evidence" value="ECO:0007669"/>
    <property type="project" value="UniProtKB-SubCell"/>
</dbReference>
<dbReference type="Pfam" id="PF00639">
    <property type="entry name" value="Rotamase"/>
    <property type="match status" value="1"/>
</dbReference>
<feature type="transmembrane region" description="Helical" evidence="12">
    <location>
        <begin position="12"/>
        <end position="30"/>
    </location>
</feature>
<evidence type="ECO:0000259" key="13">
    <source>
        <dbReference type="PROSITE" id="PS50198"/>
    </source>
</evidence>
<evidence type="ECO:0000256" key="6">
    <source>
        <dbReference type="ARBA" id="ARBA00023136"/>
    </source>
</evidence>
<evidence type="ECO:0000256" key="9">
    <source>
        <dbReference type="ARBA" id="ARBA00040743"/>
    </source>
</evidence>
<dbReference type="PANTHER" id="PTHR47529">
    <property type="entry name" value="PEPTIDYL-PROLYL CIS-TRANS ISOMERASE D"/>
    <property type="match status" value="1"/>
</dbReference>
<evidence type="ECO:0000256" key="11">
    <source>
        <dbReference type="PROSITE-ProRule" id="PRU00278"/>
    </source>
</evidence>
<evidence type="ECO:0000256" key="1">
    <source>
        <dbReference type="ARBA" id="ARBA00004382"/>
    </source>
</evidence>
<keyword evidence="7" id="KW-0143">Chaperone</keyword>
<dbReference type="PROSITE" id="PS50198">
    <property type="entry name" value="PPIC_PPIASE_2"/>
    <property type="match status" value="1"/>
</dbReference>
<accession>A0A450SCR1</accession>
<comment type="similarity">
    <text evidence="8">Belongs to the PpiD chaperone family.</text>
</comment>